<dbReference type="PRINTS" id="PR00359">
    <property type="entry name" value="BP450"/>
</dbReference>
<keyword evidence="2" id="KW-0349">Heme</keyword>
<dbReference type="PANTHER" id="PTHR46696">
    <property type="entry name" value="P450, PUTATIVE (EUROFUNG)-RELATED"/>
    <property type="match status" value="1"/>
</dbReference>
<evidence type="ECO:0000256" key="1">
    <source>
        <dbReference type="ARBA" id="ARBA00010617"/>
    </source>
</evidence>
<dbReference type="InterPro" id="IPR036396">
    <property type="entry name" value="Cyt_P450_sf"/>
</dbReference>
<accession>A0ABT1A262</accession>
<sequence>MTAVPQSCPVTTDFRFAGVGDVLGGFARFDALQDEHRVWRVEEPGGSYWMVLDRELALRGLQDHETFSSSAITPLDPDPQLRMIPIQLDPPEHGKWRRLMSGYFSPRRIRELSERIEARVTELLDELEPRGECDYVHDFAFRFPTVIFLEIVGLPVSELPTFVDWVTAALHADEDGVLDRAKQVAVMRQVMGRLAVELQQRRAAPDPGAADILSHALDWEVDGRPATDQEVLSCCLLLFLAGLDTVANELSMATHHLATSPTDRAALAAHPDRAGAAVEELLRAFTITQLARKVTRDTEFGGQQLRAGEMVVFSLAAANRDTAALDRAREVVLDREPVPHYAFGAGPHRCLGSHLARQEMEIALRLWHQRIPDYALATDAPVREYRSSVYGVIDLPLRWAPT</sequence>
<reference evidence="3" key="1">
    <citation type="submission" date="2021-04" db="EMBL/GenBank/DDBJ databases">
        <title>Pseudonocardia sp. nov., isolated from sandy soil of mangrove forest.</title>
        <authorList>
            <person name="Zan Z."/>
            <person name="Huang R."/>
            <person name="Liu W."/>
        </authorList>
    </citation>
    <scope>NUCLEOTIDE SEQUENCE</scope>
    <source>
        <strain evidence="3">S2-4</strain>
    </source>
</reference>
<evidence type="ECO:0000313" key="3">
    <source>
        <dbReference type="EMBL" id="MCO1656969.1"/>
    </source>
</evidence>
<keyword evidence="2" id="KW-0503">Monooxygenase</keyword>
<dbReference type="CDD" id="cd11035">
    <property type="entry name" value="P450cam-like"/>
    <property type="match status" value="1"/>
</dbReference>
<comment type="similarity">
    <text evidence="1 2">Belongs to the cytochrome P450 family.</text>
</comment>
<name>A0ABT1A262_9PSEU</name>
<dbReference type="Pfam" id="PF00067">
    <property type="entry name" value="p450"/>
    <property type="match status" value="1"/>
</dbReference>
<dbReference type="InterPro" id="IPR017972">
    <property type="entry name" value="Cyt_P450_CS"/>
</dbReference>
<dbReference type="RefSeq" id="WP_252440216.1">
    <property type="nucleotide sequence ID" value="NZ_JAGSOV010000039.1"/>
</dbReference>
<evidence type="ECO:0000313" key="4">
    <source>
        <dbReference type="Proteomes" id="UP001165283"/>
    </source>
</evidence>
<keyword evidence="4" id="KW-1185">Reference proteome</keyword>
<keyword evidence="2" id="KW-0408">Iron</keyword>
<dbReference type="PROSITE" id="PS00086">
    <property type="entry name" value="CYTOCHROME_P450"/>
    <property type="match status" value="1"/>
</dbReference>
<gene>
    <name evidence="3" type="ORF">KDL28_18060</name>
</gene>
<dbReference type="Gene3D" id="1.10.630.10">
    <property type="entry name" value="Cytochrome P450"/>
    <property type="match status" value="1"/>
</dbReference>
<keyword evidence="2" id="KW-0479">Metal-binding</keyword>
<dbReference type="PANTHER" id="PTHR46696:SF6">
    <property type="entry name" value="P450, PUTATIVE (EUROFUNG)-RELATED"/>
    <property type="match status" value="1"/>
</dbReference>
<evidence type="ECO:0000256" key="2">
    <source>
        <dbReference type="RuleBase" id="RU000461"/>
    </source>
</evidence>
<protein>
    <submittedName>
        <fullName evidence="3">Cytochrome P450</fullName>
    </submittedName>
</protein>
<proteinExistence type="inferred from homology"/>
<dbReference type="Proteomes" id="UP001165283">
    <property type="component" value="Unassembled WGS sequence"/>
</dbReference>
<keyword evidence="2" id="KW-0560">Oxidoreductase</keyword>
<dbReference type="PRINTS" id="PR00385">
    <property type="entry name" value="P450"/>
</dbReference>
<dbReference type="EMBL" id="JAGSOV010000039">
    <property type="protein sequence ID" value="MCO1656969.1"/>
    <property type="molecule type" value="Genomic_DNA"/>
</dbReference>
<dbReference type="SUPFAM" id="SSF48264">
    <property type="entry name" value="Cytochrome P450"/>
    <property type="match status" value="1"/>
</dbReference>
<dbReference type="InterPro" id="IPR002397">
    <property type="entry name" value="Cyt_P450_B"/>
</dbReference>
<dbReference type="InterPro" id="IPR001128">
    <property type="entry name" value="Cyt_P450"/>
</dbReference>
<organism evidence="3 4">
    <name type="scientific">Pseudonocardia humida</name>
    <dbReference type="NCBI Taxonomy" id="2800819"/>
    <lineage>
        <taxon>Bacteria</taxon>
        <taxon>Bacillati</taxon>
        <taxon>Actinomycetota</taxon>
        <taxon>Actinomycetes</taxon>
        <taxon>Pseudonocardiales</taxon>
        <taxon>Pseudonocardiaceae</taxon>
        <taxon>Pseudonocardia</taxon>
    </lineage>
</organism>
<comment type="caution">
    <text evidence="3">The sequence shown here is derived from an EMBL/GenBank/DDBJ whole genome shotgun (WGS) entry which is preliminary data.</text>
</comment>